<proteinExistence type="predicted"/>
<dbReference type="Proteomes" id="UP001589793">
    <property type="component" value="Unassembled WGS sequence"/>
</dbReference>
<dbReference type="EMBL" id="JBHLSV010000006">
    <property type="protein sequence ID" value="MFC0673625.1"/>
    <property type="molecule type" value="Genomic_DNA"/>
</dbReference>
<evidence type="ECO:0000313" key="3">
    <source>
        <dbReference type="EMBL" id="MFC0673625.1"/>
    </source>
</evidence>
<evidence type="ECO:0000313" key="4">
    <source>
        <dbReference type="Proteomes" id="UP001589793"/>
    </source>
</evidence>
<keyword evidence="1" id="KW-0732">Signal</keyword>
<feature type="signal peptide" evidence="1">
    <location>
        <begin position="1"/>
        <end position="22"/>
    </location>
</feature>
<gene>
    <name evidence="3" type="ORF">ACFFF6_06630</name>
</gene>
<dbReference type="InterPro" id="IPR003848">
    <property type="entry name" value="DUF218"/>
</dbReference>
<feature type="chain" id="PRO_5045612493" evidence="1">
    <location>
        <begin position="23"/>
        <end position="203"/>
    </location>
</feature>
<keyword evidence="4" id="KW-1185">Reference proteome</keyword>
<feature type="domain" description="DUF218" evidence="2">
    <location>
        <begin position="45"/>
        <end position="158"/>
    </location>
</feature>
<evidence type="ECO:0000259" key="2">
    <source>
        <dbReference type="Pfam" id="PF02698"/>
    </source>
</evidence>
<organism evidence="3 4">
    <name type="scientific">Brachybacterium hainanense</name>
    <dbReference type="NCBI Taxonomy" id="1541174"/>
    <lineage>
        <taxon>Bacteria</taxon>
        <taxon>Bacillati</taxon>
        <taxon>Actinomycetota</taxon>
        <taxon>Actinomycetes</taxon>
        <taxon>Micrococcales</taxon>
        <taxon>Dermabacteraceae</taxon>
        <taxon>Brachybacterium</taxon>
    </lineage>
</organism>
<evidence type="ECO:0000256" key="1">
    <source>
        <dbReference type="SAM" id="SignalP"/>
    </source>
</evidence>
<comment type="caution">
    <text evidence="3">The sequence shown here is derived from an EMBL/GenBank/DDBJ whole genome shotgun (WGS) entry which is preliminary data.</text>
</comment>
<dbReference type="RefSeq" id="WP_376979344.1">
    <property type="nucleotide sequence ID" value="NZ_JBHLSV010000006.1"/>
</dbReference>
<reference evidence="3 4" key="1">
    <citation type="submission" date="2024-09" db="EMBL/GenBank/DDBJ databases">
        <authorList>
            <person name="Sun Q."/>
            <person name="Mori K."/>
        </authorList>
    </citation>
    <scope>NUCLEOTIDE SEQUENCE [LARGE SCALE GENOMIC DNA]</scope>
    <source>
        <strain evidence="3 4">CICC 10874</strain>
    </source>
</reference>
<dbReference type="Pfam" id="PF02698">
    <property type="entry name" value="DUF218"/>
    <property type="match status" value="1"/>
</dbReference>
<protein>
    <submittedName>
        <fullName evidence="3">ElyC/SanA/YdcF family protein</fullName>
    </submittedName>
</protein>
<sequence length="203" mass="22160">MTCSRSALVVLTAVAGSALVAAELVQARSSRRRLGMPRTVPPRSEAVVVLGYRDRARGGRANLVNRWRARIGLRSIDPEAGRSTLVVCGGAVGADVAEADLLARFLRGELGWDGPLVIERESRSTWQNIENAIPLIADAEAITIASNTLHAEKARAYLWMQRPDLARRLRRADDHRVGELPPLRLLATVIGARGLRGLPRRPL</sequence>
<accession>A0ABV6R9G3</accession>
<name>A0ABV6R9G3_9MICO</name>